<keyword evidence="1" id="KW-0805">Transcription regulation</keyword>
<evidence type="ECO:0000313" key="9">
    <source>
        <dbReference type="Proteomes" id="UP000253551"/>
    </source>
</evidence>
<dbReference type="GO" id="GO:0090575">
    <property type="term" value="C:RNA polymerase II transcription regulator complex"/>
    <property type="evidence" value="ECO:0007669"/>
    <property type="project" value="TreeGrafter"/>
</dbReference>
<evidence type="ECO:0000256" key="1">
    <source>
        <dbReference type="ARBA" id="ARBA00023015"/>
    </source>
</evidence>
<protein>
    <recommendedName>
        <fullName evidence="7">BHLH domain-containing protein</fullName>
    </recommendedName>
</protein>
<dbReference type="InterPro" id="IPR036638">
    <property type="entry name" value="HLH_DNA-bd_sf"/>
</dbReference>
<evidence type="ECO:0000256" key="6">
    <source>
        <dbReference type="SAM" id="MobiDB-lite"/>
    </source>
</evidence>
<dbReference type="PANTHER" id="PTHR10328:SF3">
    <property type="entry name" value="PROTEIN MAX"/>
    <property type="match status" value="1"/>
</dbReference>
<evidence type="ECO:0000256" key="5">
    <source>
        <dbReference type="ARBA" id="ARBA00023242"/>
    </source>
</evidence>
<sequence>MSQDNLFSQSFQSQPHQMFDPNPGLYQSDLPLQFASSVPRLPQPHLSMDYQPSSYQSPDSMIPCMQNYPNSPFERPESLMSAGGTGRPLQTKAERRAEHNATERARRENLNAKFQQLAHILPNLQNDNRHSKVTIIDRTLDYVKESVIKEDQMKNRVRELEKINSILLSQLDNRSCKRKKSIQMDPLSPSVPPTSPSSARSEEPSRVKEIAGNFNSKTMVEQPPLITFDKQTIGYIPTQVPSHCSVSPPSATVTPRTSHHVNNWPNSNNRFQSTNNHQKQEQMPYYDFDQLYTIMPGTHLNYQHEKDMKPSRFVEQQRYIPMTIMDQSQPNTNFYNKTQRQ</sequence>
<keyword evidence="9" id="KW-1185">Reference proteome</keyword>
<keyword evidence="5" id="KW-0539">Nucleus</keyword>
<dbReference type="SUPFAM" id="SSF47459">
    <property type="entry name" value="HLH, helix-loop-helix DNA-binding domain"/>
    <property type="match status" value="1"/>
</dbReference>
<feature type="region of interest" description="Disordered" evidence="6">
    <location>
        <begin position="1"/>
        <end position="22"/>
    </location>
</feature>
<reference evidence="8 9" key="1">
    <citation type="journal article" date="2018" name="G3 (Bethesda)">
        <title>Phylogenetic and Phylogenomic Definition of Rhizopus Species.</title>
        <authorList>
            <person name="Gryganskyi A.P."/>
            <person name="Golan J."/>
            <person name="Dolatabadi S."/>
            <person name="Mondo S."/>
            <person name="Robb S."/>
            <person name="Idnurm A."/>
            <person name="Muszewska A."/>
            <person name="Steczkiewicz K."/>
            <person name="Masonjones S."/>
            <person name="Liao H.L."/>
            <person name="Gajdeczka M.T."/>
            <person name="Anike F."/>
            <person name="Vuek A."/>
            <person name="Anishchenko I.M."/>
            <person name="Voigt K."/>
            <person name="de Hoog G.S."/>
            <person name="Smith M.E."/>
            <person name="Heitman J."/>
            <person name="Vilgalys R."/>
            <person name="Stajich J.E."/>
        </authorList>
    </citation>
    <scope>NUCLEOTIDE SEQUENCE [LARGE SCALE GENOMIC DNA]</scope>
    <source>
        <strain evidence="8 9">LSU 92-RS-03</strain>
    </source>
</reference>
<dbReference type="GO" id="GO:0003677">
    <property type="term" value="F:DNA binding"/>
    <property type="evidence" value="ECO:0007669"/>
    <property type="project" value="UniProtKB-KW"/>
</dbReference>
<keyword evidence="3" id="KW-0010">Activator</keyword>
<dbReference type="AlphaFoldDB" id="A0A367KT10"/>
<gene>
    <name evidence="8" type="ORF">CU098_011754</name>
</gene>
<dbReference type="Pfam" id="PF00010">
    <property type="entry name" value="HLH"/>
    <property type="match status" value="1"/>
</dbReference>
<proteinExistence type="predicted"/>
<evidence type="ECO:0000259" key="7">
    <source>
        <dbReference type="PROSITE" id="PS50888"/>
    </source>
</evidence>
<dbReference type="Gene3D" id="4.10.280.10">
    <property type="entry name" value="Helix-loop-helix DNA-binding domain"/>
    <property type="match status" value="1"/>
</dbReference>
<evidence type="ECO:0000313" key="8">
    <source>
        <dbReference type="EMBL" id="RCI05343.1"/>
    </source>
</evidence>
<dbReference type="OrthoDB" id="8964853at2759"/>
<dbReference type="GO" id="GO:0003700">
    <property type="term" value="F:DNA-binding transcription factor activity"/>
    <property type="evidence" value="ECO:0007669"/>
    <property type="project" value="TreeGrafter"/>
</dbReference>
<comment type="caution">
    <text evidence="8">The sequence shown here is derived from an EMBL/GenBank/DDBJ whole genome shotgun (WGS) entry which is preliminary data.</text>
</comment>
<evidence type="ECO:0000256" key="2">
    <source>
        <dbReference type="ARBA" id="ARBA00023125"/>
    </source>
</evidence>
<organism evidence="8 9">
    <name type="scientific">Rhizopus stolonifer</name>
    <name type="common">Rhizopus nigricans</name>
    <dbReference type="NCBI Taxonomy" id="4846"/>
    <lineage>
        <taxon>Eukaryota</taxon>
        <taxon>Fungi</taxon>
        <taxon>Fungi incertae sedis</taxon>
        <taxon>Mucoromycota</taxon>
        <taxon>Mucoromycotina</taxon>
        <taxon>Mucoromycetes</taxon>
        <taxon>Mucorales</taxon>
        <taxon>Mucorineae</taxon>
        <taxon>Rhizopodaceae</taxon>
        <taxon>Rhizopus</taxon>
    </lineage>
</organism>
<dbReference type="STRING" id="4846.A0A367KT10"/>
<evidence type="ECO:0000256" key="3">
    <source>
        <dbReference type="ARBA" id="ARBA00023159"/>
    </source>
</evidence>
<dbReference type="GO" id="GO:0045944">
    <property type="term" value="P:positive regulation of transcription by RNA polymerase II"/>
    <property type="evidence" value="ECO:0007669"/>
    <property type="project" value="TreeGrafter"/>
</dbReference>
<dbReference type="InterPro" id="IPR011598">
    <property type="entry name" value="bHLH_dom"/>
</dbReference>
<feature type="region of interest" description="Disordered" evidence="6">
    <location>
        <begin position="177"/>
        <end position="206"/>
    </location>
</feature>
<keyword evidence="4" id="KW-0804">Transcription</keyword>
<accession>A0A367KT10</accession>
<dbReference type="PANTHER" id="PTHR10328">
    <property type="entry name" value="PROTEIN MAX MYC-ASSOCIATED FACTOR X"/>
    <property type="match status" value="1"/>
</dbReference>
<dbReference type="EMBL" id="PJQM01000412">
    <property type="protein sequence ID" value="RCI05343.1"/>
    <property type="molecule type" value="Genomic_DNA"/>
</dbReference>
<dbReference type="Proteomes" id="UP000253551">
    <property type="component" value="Unassembled WGS sequence"/>
</dbReference>
<feature type="compositionally biased region" description="Polar residues" evidence="6">
    <location>
        <begin position="1"/>
        <end position="16"/>
    </location>
</feature>
<dbReference type="GO" id="GO:0046983">
    <property type="term" value="F:protein dimerization activity"/>
    <property type="evidence" value="ECO:0007669"/>
    <property type="project" value="InterPro"/>
</dbReference>
<evidence type="ECO:0000256" key="4">
    <source>
        <dbReference type="ARBA" id="ARBA00023163"/>
    </source>
</evidence>
<feature type="domain" description="BHLH" evidence="7">
    <location>
        <begin position="94"/>
        <end position="146"/>
    </location>
</feature>
<keyword evidence="2" id="KW-0238">DNA-binding</keyword>
<name>A0A367KT10_RHIST</name>
<dbReference type="PROSITE" id="PS50888">
    <property type="entry name" value="BHLH"/>
    <property type="match status" value="1"/>
</dbReference>
<feature type="region of interest" description="Disordered" evidence="6">
    <location>
        <begin position="246"/>
        <end position="270"/>
    </location>
</feature>
<dbReference type="SMART" id="SM00353">
    <property type="entry name" value="HLH"/>
    <property type="match status" value="1"/>
</dbReference>